<sequence>MGSTEEPRETGRDEDAPPAPARGDMPYGGAPGALVDYVEYVVQVASYVGAAGLGGVIGNRADASTVAAAKALFRSATSRWHRRREDAADAALTEQEARDIARGAALTMHWVGEDSLLEVVESERHGQSWTVRLRHRRSGGAAEILHVTVGSGDPGQARIIVVAG</sequence>
<gene>
    <name evidence="2" type="ORF">BJ969_000274</name>
</gene>
<protein>
    <submittedName>
        <fullName evidence="2">Uncharacterized protein</fullName>
    </submittedName>
</protein>
<dbReference type="Proteomes" id="UP000580474">
    <property type="component" value="Unassembled WGS sequence"/>
</dbReference>
<feature type="region of interest" description="Disordered" evidence="1">
    <location>
        <begin position="1"/>
        <end position="27"/>
    </location>
</feature>
<proteinExistence type="predicted"/>
<keyword evidence="3" id="KW-1185">Reference proteome</keyword>
<evidence type="ECO:0000313" key="3">
    <source>
        <dbReference type="Proteomes" id="UP000580474"/>
    </source>
</evidence>
<feature type="compositionally biased region" description="Basic and acidic residues" evidence="1">
    <location>
        <begin position="1"/>
        <end position="15"/>
    </location>
</feature>
<evidence type="ECO:0000313" key="2">
    <source>
        <dbReference type="EMBL" id="MBB5067186.1"/>
    </source>
</evidence>
<organism evidence="2 3">
    <name type="scientific">Saccharopolyspora gloriosae</name>
    <dbReference type="NCBI Taxonomy" id="455344"/>
    <lineage>
        <taxon>Bacteria</taxon>
        <taxon>Bacillati</taxon>
        <taxon>Actinomycetota</taxon>
        <taxon>Actinomycetes</taxon>
        <taxon>Pseudonocardiales</taxon>
        <taxon>Pseudonocardiaceae</taxon>
        <taxon>Saccharopolyspora</taxon>
    </lineage>
</organism>
<dbReference type="RefSeq" id="WP_184476550.1">
    <property type="nucleotide sequence ID" value="NZ_JACHIV010000001.1"/>
</dbReference>
<dbReference type="EMBL" id="JACHIV010000001">
    <property type="protein sequence ID" value="MBB5067186.1"/>
    <property type="molecule type" value="Genomic_DNA"/>
</dbReference>
<evidence type="ECO:0000256" key="1">
    <source>
        <dbReference type="SAM" id="MobiDB-lite"/>
    </source>
</evidence>
<accession>A0A840N5A2</accession>
<comment type="caution">
    <text evidence="2">The sequence shown here is derived from an EMBL/GenBank/DDBJ whole genome shotgun (WGS) entry which is preliminary data.</text>
</comment>
<reference evidence="2 3" key="1">
    <citation type="submission" date="2020-08" db="EMBL/GenBank/DDBJ databases">
        <title>Sequencing the genomes of 1000 actinobacteria strains.</title>
        <authorList>
            <person name="Klenk H.-P."/>
        </authorList>
    </citation>
    <scope>NUCLEOTIDE SEQUENCE [LARGE SCALE GENOMIC DNA]</scope>
    <source>
        <strain evidence="2 3">DSM 45582</strain>
    </source>
</reference>
<name>A0A840N5A2_9PSEU</name>
<dbReference type="AlphaFoldDB" id="A0A840N5A2"/>